<dbReference type="GO" id="GO:0007210">
    <property type="term" value="P:serotonin receptor signaling pathway"/>
    <property type="evidence" value="ECO:0007669"/>
    <property type="project" value="TreeGrafter"/>
</dbReference>
<accession>A0A183EXR4</accession>
<evidence type="ECO:0000256" key="5">
    <source>
        <dbReference type="ARBA" id="ARBA00023040"/>
    </source>
</evidence>
<dbReference type="GO" id="GO:0007187">
    <property type="term" value="P:G protein-coupled receptor signaling pathway, coupled to cyclic nucleotide second messenger"/>
    <property type="evidence" value="ECO:0007669"/>
    <property type="project" value="TreeGrafter"/>
</dbReference>
<dbReference type="GO" id="GO:0051378">
    <property type="term" value="F:serotonin binding"/>
    <property type="evidence" value="ECO:0007669"/>
    <property type="project" value="TreeGrafter"/>
</dbReference>
<dbReference type="Proteomes" id="UP000271098">
    <property type="component" value="Unassembled WGS sequence"/>
</dbReference>
<keyword evidence="3 9" id="KW-0812">Transmembrane</keyword>
<dbReference type="InterPro" id="IPR017452">
    <property type="entry name" value="GPCR_Rhodpsn_7TM"/>
</dbReference>
<evidence type="ECO:0000256" key="2">
    <source>
        <dbReference type="ARBA" id="ARBA00022475"/>
    </source>
</evidence>
<dbReference type="EMBL" id="UYRT01106748">
    <property type="protein sequence ID" value="VDN44631.1"/>
    <property type="molecule type" value="Genomic_DNA"/>
</dbReference>
<evidence type="ECO:0000256" key="4">
    <source>
        <dbReference type="ARBA" id="ARBA00022989"/>
    </source>
</evidence>
<keyword evidence="7" id="KW-0675">Receptor</keyword>
<dbReference type="OrthoDB" id="5859976at2759"/>
<dbReference type="Pfam" id="PF00001">
    <property type="entry name" value="7tm_1"/>
    <property type="match status" value="1"/>
</dbReference>
<keyword evidence="2" id="KW-1003">Cell membrane</keyword>
<dbReference type="SUPFAM" id="SSF81321">
    <property type="entry name" value="Family A G protein-coupled receptor-like"/>
    <property type="match status" value="1"/>
</dbReference>
<evidence type="ECO:0000256" key="8">
    <source>
        <dbReference type="ARBA" id="ARBA00023224"/>
    </source>
</evidence>
<evidence type="ECO:0000256" key="9">
    <source>
        <dbReference type="SAM" id="Phobius"/>
    </source>
</evidence>
<protein>
    <submittedName>
        <fullName evidence="13">G_PROTEIN_RECEP_F1_2 domain-containing protein</fullName>
    </submittedName>
</protein>
<dbReference type="Gene3D" id="1.20.1070.10">
    <property type="entry name" value="Rhodopsin 7-helix transmembrane proteins"/>
    <property type="match status" value="1"/>
</dbReference>
<keyword evidence="4 9" id="KW-1133">Transmembrane helix</keyword>
<evidence type="ECO:0000259" key="10">
    <source>
        <dbReference type="PROSITE" id="PS50262"/>
    </source>
</evidence>
<dbReference type="PROSITE" id="PS50262">
    <property type="entry name" value="G_PROTEIN_RECEP_F1_2"/>
    <property type="match status" value="1"/>
</dbReference>
<evidence type="ECO:0000313" key="12">
    <source>
        <dbReference type="Proteomes" id="UP000271098"/>
    </source>
</evidence>
<evidence type="ECO:0000256" key="7">
    <source>
        <dbReference type="ARBA" id="ARBA00023170"/>
    </source>
</evidence>
<evidence type="ECO:0000256" key="1">
    <source>
        <dbReference type="ARBA" id="ARBA00004651"/>
    </source>
</evidence>
<dbReference type="GO" id="GO:0045202">
    <property type="term" value="C:synapse"/>
    <property type="evidence" value="ECO:0007669"/>
    <property type="project" value="GOC"/>
</dbReference>
<reference evidence="11 12" key="2">
    <citation type="submission" date="2018-11" db="EMBL/GenBank/DDBJ databases">
        <authorList>
            <consortium name="Pathogen Informatics"/>
        </authorList>
    </citation>
    <scope>NUCLEOTIDE SEQUENCE [LARGE SCALE GENOMIC DNA]</scope>
</reference>
<dbReference type="GO" id="GO:0007268">
    <property type="term" value="P:chemical synaptic transmission"/>
    <property type="evidence" value="ECO:0007669"/>
    <property type="project" value="TreeGrafter"/>
</dbReference>
<keyword evidence="12" id="KW-1185">Reference proteome</keyword>
<dbReference type="AlphaFoldDB" id="A0A183EXR4"/>
<feature type="transmembrane region" description="Helical" evidence="9">
    <location>
        <begin position="27"/>
        <end position="51"/>
    </location>
</feature>
<dbReference type="WBParaSite" id="GPUH_0002578501-mRNA-1">
    <property type="protein sequence ID" value="GPUH_0002578501-mRNA-1"/>
    <property type="gene ID" value="GPUH_0002578501"/>
</dbReference>
<keyword evidence="6 9" id="KW-0472">Membrane</keyword>
<dbReference type="GO" id="GO:0005886">
    <property type="term" value="C:plasma membrane"/>
    <property type="evidence" value="ECO:0007669"/>
    <property type="project" value="UniProtKB-SubCell"/>
</dbReference>
<comment type="subcellular location">
    <subcellularLocation>
        <location evidence="1">Cell membrane</location>
        <topology evidence="1">Multi-pass membrane protein</topology>
    </subcellularLocation>
</comment>
<sequence>MSSQNHISNFSGISKPLKSRNKTKTMITVKIIFVWIGTVLISCPIAIAALLDSTNIFNRNTCVITNRYYMIYGSTFAFLIPFLIMAITFIRTTQLLKQQTVLVASNQQYHQTATATSSVASDNNPTRAFILRRTCTRRNYNSPR</sequence>
<name>A0A183EXR4_9BILA</name>
<reference evidence="13" key="1">
    <citation type="submission" date="2016-06" db="UniProtKB">
        <authorList>
            <consortium name="WormBaseParasite"/>
        </authorList>
    </citation>
    <scope>IDENTIFICATION</scope>
</reference>
<keyword evidence="5" id="KW-0297">G-protein coupled receptor</keyword>
<dbReference type="GO" id="GO:0004993">
    <property type="term" value="F:G protein-coupled serotonin receptor activity"/>
    <property type="evidence" value="ECO:0007669"/>
    <property type="project" value="TreeGrafter"/>
</dbReference>
<dbReference type="PANTHER" id="PTHR24247:SF228">
    <property type="entry name" value="5-HYDROXYTRYPTAMINE (SEROTONIN) RECEPTOR 2A, ISOFORM B"/>
    <property type="match status" value="1"/>
</dbReference>
<gene>
    <name evidence="11" type="ORF">GPUH_LOCUS25757</name>
</gene>
<proteinExistence type="predicted"/>
<dbReference type="GO" id="GO:0030594">
    <property type="term" value="F:neurotransmitter receptor activity"/>
    <property type="evidence" value="ECO:0007669"/>
    <property type="project" value="TreeGrafter"/>
</dbReference>
<evidence type="ECO:0000256" key="3">
    <source>
        <dbReference type="ARBA" id="ARBA00022692"/>
    </source>
</evidence>
<evidence type="ECO:0000313" key="11">
    <source>
        <dbReference type="EMBL" id="VDN44631.1"/>
    </source>
</evidence>
<dbReference type="GO" id="GO:0030425">
    <property type="term" value="C:dendrite"/>
    <property type="evidence" value="ECO:0007669"/>
    <property type="project" value="TreeGrafter"/>
</dbReference>
<dbReference type="PANTHER" id="PTHR24247">
    <property type="entry name" value="5-HYDROXYTRYPTAMINE RECEPTOR"/>
    <property type="match status" value="1"/>
</dbReference>
<feature type="domain" description="G-protein coupled receptors family 1 profile" evidence="10">
    <location>
        <begin position="1"/>
        <end position="144"/>
    </location>
</feature>
<evidence type="ECO:0000256" key="6">
    <source>
        <dbReference type="ARBA" id="ARBA00023136"/>
    </source>
</evidence>
<evidence type="ECO:0000313" key="13">
    <source>
        <dbReference type="WBParaSite" id="GPUH_0002578501-mRNA-1"/>
    </source>
</evidence>
<keyword evidence="8" id="KW-0807">Transducer</keyword>
<feature type="transmembrane region" description="Helical" evidence="9">
    <location>
        <begin position="71"/>
        <end position="90"/>
    </location>
</feature>
<organism evidence="13">
    <name type="scientific">Gongylonema pulchrum</name>
    <dbReference type="NCBI Taxonomy" id="637853"/>
    <lineage>
        <taxon>Eukaryota</taxon>
        <taxon>Metazoa</taxon>
        <taxon>Ecdysozoa</taxon>
        <taxon>Nematoda</taxon>
        <taxon>Chromadorea</taxon>
        <taxon>Rhabditida</taxon>
        <taxon>Spirurina</taxon>
        <taxon>Spiruromorpha</taxon>
        <taxon>Spiruroidea</taxon>
        <taxon>Gongylonematidae</taxon>
        <taxon>Gongylonema</taxon>
    </lineage>
</organism>
<dbReference type="InterPro" id="IPR000276">
    <property type="entry name" value="GPCR_Rhodpsn"/>
</dbReference>